<feature type="active site" description="Glycyl thioester intermediate" evidence="5">
    <location>
        <position position="4117"/>
    </location>
</feature>
<dbReference type="InterPro" id="IPR000433">
    <property type="entry name" value="Znf_ZZ"/>
</dbReference>
<protein>
    <submittedName>
        <fullName evidence="10">Ubiquitin protein ligase</fullName>
    </submittedName>
</protein>
<feature type="region of interest" description="Disordered" evidence="7">
    <location>
        <begin position="1067"/>
        <end position="1096"/>
    </location>
</feature>
<evidence type="ECO:0000256" key="2">
    <source>
        <dbReference type="ARBA" id="ARBA00022771"/>
    </source>
</evidence>
<dbReference type="EMBL" id="MDYQ01000206">
    <property type="protein sequence ID" value="PRP78893.1"/>
    <property type="molecule type" value="Genomic_DNA"/>
</dbReference>
<dbReference type="GO" id="GO:0008270">
    <property type="term" value="F:zinc ion binding"/>
    <property type="evidence" value="ECO:0007669"/>
    <property type="project" value="UniProtKB-KW"/>
</dbReference>
<dbReference type="InterPro" id="IPR000569">
    <property type="entry name" value="HECT_dom"/>
</dbReference>
<keyword evidence="3 5" id="KW-0833">Ubl conjugation pathway</keyword>
<evidence type="ECO:0000259" key="9">
    <source>
        <dbReference type="PROSITE" id="PS50237"/>
    </source>
</evidence>
<evidence type="ECO:0000313" key="10">
    <source>
        <dbReference type="EMBL" id="PRP78893.1"/>
    </source>
</evidence>
<feature type="region of interest" description="Disordered" evidence="7">
    <location>
        <begin position="2562"/>
        <end position="2699"/>
    </location>
</feature>
<name>A0A2P6N4M2_9EUKA</name>
<dbReference type="Gene3D" id="3.90.1750.10">
    <property type="entry name" value="Hect, E3 ligase catalytic domains"/>
    <property type="match status" value="1"/>
</dbReference>
<accession>A0A2P6N4M2</accession>
<dbReference type="SUPFAM" id="SSF57850">
    <property type="entry name" value="RING/U-box"/>
    <property type="match status" value="2"/>
</dbReference>
<keyword evidence="11" id="KW-1185">Reference proteome</keyword>
<comment type="caution">
    <text evidence="10">The sequence shown here is derived from an EMBL/GenBank/DDBJ whole genome shotgun (WGS) entry which is preliminary data.</text>
</comment>
<organism evidence="10 11">
    <name type="scientific">Planoprotostelium fungivorum</name>
    <dbReference type="NCBI Taxonomy" id="1890364"/>
    <lineage>
        <taxon>Eukaryota</taxon>
        <taxon>Amoebozoa</taxon>
        <taxon>Evosea</taxon>
        <taxon>Variosea</taxon>
        <taxon>Cavosteliida</taxon>
        <taxon>Cavosteliaceae</taxon>
        <taxon>Planoprotostelium</taxon>
    </lineage>
</organism>
<keyword evidence="2 6" id="KW-0863">Zinc-finger</keyword>
<dbReference type="GO" id="GO:0016874">
    <property type="term" value="F:ligase activity"/>
    <property type="evidence" value="ECO:0007669"/>
    <property type="project" value="UniProtKB-KW"/>
</dbReference>
<evidence type="ECO:0000256" key="6">
    <source>
        <dbReference type="PROSITE-ProRule" id="PRU00228"/>
    </source>
</evidence>
<dbReference type="STRING" id="1890364.A0A2P6N4M2"/>
<feature type="region of interest" description="Disordered" evidence="7">
    <location>
        <begin position="2453"/>
        <end position="2483"/>
    </location>
</feature>
<feature type="compositionally biased region" description="Acidic residues" evidence="7">
    <location>
        <begin position="2598"/>
        <end position="2620"/>
    </location>
</feature>
<dbReference type="CDD" id="cd02249">
    <property type="entry name" value="ZZ"/>
    <property type="match status" value="1"/>
</dbReference>
<dbReference type="PANTHER" id="PTHR46654:SF1">
    <property type="entry name" value="E3 UBIQUITIN-PROTEIN LIGASE HECTD3"/>
    <property type="match status" value="1"/>
</dbReference>
<dbReference type="Gene3D" id="3.30.2410.10">
    <property type="entry name" value="Hect, E3 ligase catalytic domain"/>
    <property type="match status" value="1"/>
</dbReference>
<evidence type="ECO:0000313" key="11">
    <source>
        <dbReference type="Proteomes" id="UP000241769"/>
    </source>
</evidence>
<dbReference type="PROSITE" id="PS01357">
    <property type="entry name" value="ZF_ZZ_1"/>
    <property type="match status" value="1"/>
</dbReference>
<dbReference type="Pfam" id="PF00569">
    <property type="entry name" value="ZZ"/>
    <property type="match status" value="1"/>
</dbReference>
<dbReference type="InterPro" id="IPR043136">
    <property type="entry name" value="B30.2/SPRY_sf"/>
</dbReference>
<feature type="domain" description="HECT" evidence="9">
    <location>
        <begin position="3787"/>
        <end position="4153"/>
    </location>
</feature>
<dbReference type="SUPFAM" id="SSF56204">
    <property type="entry name" value="Hect, E3 ligase catalytic domain"/>
    <property type="match status" value="1"/>
</dbReference>
<dbReference type="PANTHER" id="PTHR46654">
    <property type="entry name" value="E3 UBIQUITIN-PROTEIN LIGASE HECTD3"/>
    <property type="match status" value="1"/>
</dbReference>
<dbReference type="PROSITE" id="PS50135">
    <property type="entry name" value="ZF_ZZ_2"/>
    <property type="match status" value="1"/>
</dbReference>
<dbReference type="Gene3D" id="3.30.60.90">
    <property type="match status" value="2"/>
</dbReference>
<dbReference type="SMART" id="SM00291">
    <property type="entry name" value="ZnF_ZZ"/>
    <property type="match status" value="2"/>
</dbReference>
<feature type="compositionally biased region" description="Basic and acidic residues" evidence="7">
    <location>
        <begin position="2678"/>
        <end position="2692"/>
    </location>
</feature>
<dbReference type="CDD" id="cd02340">
    <property type="entry name" value="ZZ_NBR1_like"/>
    <property type="match status" value="1"/>
</dbReference>
<gene>
    <name evidence="10" type="ORF">PROFUN_13332</name>
</gene>
<dbReference type="OrthoDB" id="17583at2759"/>
<feature type="domain" description="ZZ-type" evidence="8">
    <location>
        <begin position="3491"/>
        <end position="3543"/>
    </location>
</feature>
<dbReference type="InterPro" id="IPR035983">
    <property type="entry name" value="Hect_E3_ubiquitin_ligase"/>
</dbReference>
<dbReference type="Gene3D" id="3.30.2160.10">
    <property type="entry name" value="Hect, E3 ligase catalytic domain"/>
    <property type="match status" value="1"/>
</dbReference>
<reference evidence="10 11" key="1">
    <citation type="journal article" date="2018" name="Genome Biol. Evol.">
        <title>Multiple Roots of Fruiting Body Formation in Amoebozoa.</title>
        <authorList>
            <person name="Hillmann F."/>
            <person name="Forbes G."/>
            <person name="Novohradska S."/>
            <person name="Ferling I."/>
            <person name="Riege K."/>
            <person name="Groth M."/>
            <person name="Westermann M."/>
            <person name="Marz M."/>
            <person name="Spaller T."/>
            <person name="Winckler T."/>
            <person name="Schaap P."/>
            <person name="Glockner G."/>
        </authorList>
    </citation>
    <scope>NUCLEOTIDE SEQUENCE [LARGE SCALE GENOMIC DNA]</scope>
    <source>
        <strain evidence="10 11">Jena</strain>
    </source>
</reference>
<evidence type="ECO:0000256" key="7">
    <source>
        <dbReference type="SAM" id="MobiDB-lite"/>
    </source>
</evidence>
<feature type="compositionally biased region" description="Basic and acidic residues" evidence="7">
    <location>
        <begin position="2586"/>
        <end position="2597"/>
    </location>
</feature>
<evidence type="ECO:0000256" key="3">
    <source>
        <dbReference type="ARBA" id="ARBA00022786"/>
    </source>
</evidence>
<dbReference type="Proteomes" id="UP000241769">
    <property type="component" value="Unassembled WGS sequence"/>
</dbReference>
<evidence type="ECO:0000256" key="4">
    <source>
        <dbReference type="ARBA" id="ARBA00022833"/>
    </source>
</evidence>
<evidence type="ECO:0000256" key="1">
    <source>
        <dbReference type="ARBA" id="ARBA00022723"/>
    </source>
</evidence>
<feature type="region of interest" description="Disordered" evidence="7">
    <location>
        <begin position="1464"/>
        <end position="1529"/>
    </location>
</feature>
<feature type="compositionally biased region" description="Polar residues" evidence="7">
    <location>
        <begin position="1483"/>
        <end position="1501"/>
    </location>
</feature>
<evidence type="ECO:0000259" key="8">
    <source>
        <dbReference type="PROSITE" id="PS50135"/>
    </source>
</evidence>
<dbReference type="GO" id="GO:0004842">
    <property type="term" value="F:ubiquitin-protein transferase activity"/>
    <property type="evidence" value="ECO:0007669"/>
    <property type="project" value="InterPro"/>
</dbReference>
<dbReference type="PROSITE" id="PS50237">
    <property type="entry name" value="HECT"/>
    <property type="match status" value="1"/>
</dbReference>
<dbReference type="Gene3D" id="2.60.120.920">
    <property type="match status" value="1"/>
</dbReference>
<keyword evidence="4" id="KW-0862">Zinc</keyword>
<dbReference type="InterPro" id="IPR043145">
    <property type="entry name" value="Znf_ZZ_sf"/>
</dbReference>
<feature type="compositionally biased region" description="Basic and acidic residues" evidence="7">
    <location>
        <begin position="2621"/>
        <end position="2656"/>
    </location>
</feature>
<evidence type="ECO:0000256" key="5">
    <source>
        <dbReference type="PROSITE-ProRule" id="PRU00104"/>
    </source>
</evidence>
<keyword evidence="1" id="KW-0479">Metal-binding</keyword>
<sequence length="4156" mass="474657">MGASQSQYYADVNNGDNIDPTQQWLMIPPESLCNDGFLKDKLFRLLKLGYGLEEEEELAHLGEDGAEGSLASILTLYRSHRNLSAPQSNEELFHKLRDKLSSQTRVIQRITSSTIESEVVGNSDYVFELRTSHRQKVIRRIYHETQNQMARIAKLEKQTLVAAFRATEQDVALNMYSRILSPLLSLNVMVTDDSLLKDIMHSVFSVVLSDEGRKQKLISANMWFNQDHCDIIRNILKWLNDVIVRQCSRQKEEPSTRPINYEILDVALKGMAGIGIMTQSLRCILSLLETLMKIEDLDLPTDVHRHLTDILDPFIRELVSSCASRYPSDYTMGTLSYMQETFSVDLSVVNKDNRGRISIGCDDRYVYLLVKDTIFKFGTGCSGTVQGQSYGSHILSDHEYGGTLTVVKNHLYYLYQVTKIKVIDTDYMKTVETISTKDYGGKEEGRTASYITSDGRYLFILFRLQSHHPLMSDYPSHLVSLILPGDNSSEAMGEMVDSEYILEKYDPSSSSFQRCYRFQTDKLINMVPQMPHEVIEEGCCYCNGFEFVVTVPFASVPLPSKTVDPPLFVRIFSLSDARHNRDYIPTGGELSDLGIPVCYDVKNNLLMNWIEGKEKIGVWKNKSMAPKHYFYGGAYSSLAIMESLSAQTIKIPTQEESQQSKKVIEETSDHLTWMCVRVLSMIDASTDIAWKETETKWRNEYTIDICTDTFLSLSQMIASLSTYYQHTTHNRTLTRWDPKLYKLYSLLKLLDHNTSYVIEKNLDKSTAGLVPESPVIESLRVSLLAIFNLSTLTMKKLSVEESKSSLNIYPLIYQTICDIWARDVDLFHPEMDTKLNIINEILNVGGGIIDLVQYSGGTHPSALILPFYPGTSLFVSLLIPSDEVGRNESQPSIDQEDESMRVVELVHMMKLLTNKTFGMMDFYVDQIVGKETENKADRALLEASSALTVLMQEVQKDLCCRSYRDERVASQLVEYTIRIIDSCDSLLRGANWRMVQIQGHTLAPVYELFDSILRGSVIGTLLPPLMWSLLAMPSVHRMNNDSQKTLMESLKKLLDLVDTFQNMKNRDIQTRGMEGQREETGSTEEKKDKRKGEKMRKRDCEVVETEHPYRVGQDKERFIQFTGATCLILSFDPRSLLSSDHCLQIQYKTAGETTSHLYYGHKFPKRHVIQGESVNIKLCTSMNVGMGALWGYRLKVMPVYSMSADHSAPYLSDLQRSITLFMGKVCKASSSRESNQHECFAGEMNRVYDEEITKEMRGTLRGGLIQEDSTLLDPLHLFHTEVSEDIPGTQGSRLLKILAQRHPSLRMNNMIPHVHRLHHHILSLLLHYTASSHLAMKMVSQWDTKEREKEIPGVLIYIWKQSARFIGTLSQKQQVMIRLKPEATSEEIYYQLAEEMLLRVKFLKECETPTKREEKEETKIRGDFFDIPLPPLSGGAHKRALTNSALSSNISSLSRSMSGILIPKRAVESPEDEMKEAKRRKINPTSGTSLSMSDLPSYVRNQQEKTNSRRYLLTRSESIREQRKRRRACPEELGEKYSEMMNGIIAFINEDYEVKEVREVMERHKRRAEYRTWVMSFMAEMIRRSTVTEKDAQNKLSMIRGMKDALITGDYTEGITCCGVRLMQRVRESFFRMCESAISYSASLRIDDSLTPSLLAHVLLSISFSPQREDIEHLYRMDICKYMREMLDKWNPMREEREFEMVHEMRRTGFYSLSILVAAISEQRHKDPSPSLLHLCRQLESILCDQLTTTINDLRGIKGQMEGEAEMRESLNKIIRAENNQESQRLYGSIPAAMRRYAEDYCNDLLCLILFYTESKAPDVLNGHYDFCSQYGQLLPLLFSLFEREERRHFSIRIQRGAVKLIQGLLSSMKIDKSNKAEGKVDRDMDKIQTIFITFIKIIGKSVLLIDPEAEKNSGDNGFIAQSSTLIADMISFVRKIGEHPNYADGIERMIREQVRRGLEDINGQGEMEQTDERTREENLHGMIGGLSCIGGYKETSLRAGGRVRVYMPHQPSDQLLLGSIVGFASNSRNVTVLLDSGETFETSTGRMKAYPEVVAEPSLMAIDDQMMLLMLRTLSHPSLSIPHLHHTQIRLTIIHYLYHILHIHPSEIDAEQASPDGRRNTEERKRRIEMFMKQGGLKILMEYARKPREHTGIKGLDGHQGVGSNLSIFFETLWRLVELHHNNSSSTNLLSLIDPPPFDFSSAVPHSPTLLTFPGQPSQSLGTPNVIGDKILAQQFLPCSVHIMAYGNNSSQSKHLSNKSEVNYHTQRSREKEYWGHFRGNVPFTPTVQQTIGTPSIKDKTNFGSYVSHYYYEVHVIHSGDHPSFIWWGFIPIEQRVSPPPPGTVKNTYGMTGACSAMSNNEHISTSSMNHNLHNGDIVGCGFYTERTKQRIFFTLNGILIGQPMPAISLPQQGMFPALSTGSNNTTFQFNFGAFPFLFDVKRYLEDTYAHLSSREEEPEITDADTKPVSKRTTGNGMITMGRPLEPLLRGLDNPFMLPQTSVPVQASMSPPPVQPPNLRVSRTQSVTNLNHHIFSSNAPFQTSPVIPAVNAVRYSSFGRLSDSSLSDSLESLCPTSDNMIIDQRAQERREEKVEDKGDDMEEDMDEEESDEEKEEKEEKEEREMTEGEEKREEREKSEDREEKREEGTIQREGECVLSDIESVSHSYTEGGNGVEGQREAEGESNERIQEEASVGNPLRSIAPSVSLKTSEPMLHELSVGTALSLINLISIKSRHPQLWHESLLKYEGQCGIVHKIDYISGNVLMSMKDTSNKQYDMSELWWIHISSLSKDYGEMHKQYNFYQNFRIQMTKMEDSRVKRFALQLINGLSYSVSRRALLRLFNEQAKESVPRDVYLPYLPDHSTDAEDSTTIPLSDWIECLKIISVENIRHPDKDLSPLNFRPRMDLMDEKKMVTFPKHTSTTTVDGNLIPFRNIVVDILLERYMHNNNHEASMRKIPNLSMFHQMLLKEIAATQTTKNCLKQQSSPATSTWSRLVRASGLSVVFGRGSSVPHKIQIRKGKNEPTIARYGGMYNTGLQPVYVEGDTLHYLIDFASNAGEKHRFEMFVIPVFPLFGKRILEPGNFQFIWTLLHTLFMLPMPSKISSDRYHYTKRLPQAMATIDLFQALGENAISLRTFHKTSVFRWMSAILDHFCQMMSSGNPMSSEIKRCPFDHLTKIRVHMEKLYKSKVKSTNFSPYFLSMVELITQWSKLKRIMSRTPPSKRATPQMILSPTVVRADEEAIQTIVNLHLPEAVLTTDESENHNFLLESREPDTTIPLPVSAPDLLASHPPVPSKMDQISWLAILEEMVEVVDSYYQYHRFPDTFVKRAVASIFASAATFGGTNHYMESHTETNVETAHPYEKCDIVRSFHFEDASSSADDSEDVANYLGSGQKFTDLHISSDRFTIRFSITWEQYEHTDSFCDGCDKQILGLKYHCLTCGFNLCTSCIGQEPSDHVQILLRRPVNDEYELEDYDLKPALLTEKSGDIHEGIKCSICGRCPIIGNRYKCGHCPDYDLCEECEGTHNHNPHHIFMRLSHPIPSSRLDLFQFVLPFVQEAYWGFKFIAIPELSQHGIDRIEAAPDTNFGPYYKSIPHAADRLDLSIYNAPSFHHDEPESFEHTTTRLIDEELVSLLNRSYQEKGSSAFAIPPSELTKSNSQDMTHYPQLTKIDHMELTARYSVLQLFNLKMQKLLCYIDLNDAQQKACLSQEPRWISLAQKVLNVDAVGLKSIMFLETKMSFWNKSLVDTMVQNVPTTTIKLDRRKADQKTAESLFVQAFSQLEMIKSSYLRGAERAFQVELVNEGAQDQGGPYRDAMAQICEEVQNDEGLKILLKCPNGMNDIGFNRDKYLPNPSYRTPDQLSQLNFLGKLIGITLRFKGIFPLNLPSFVWKTLVGQSPDRTDLEMVDQISVQNMDTLLRIESEGVNEGNFSTVVTDLYMSTMSLDGREVELVPKGRDVPVTWKNRKINAILLERFKMMEFTPQMNAIAAGISSIVPPDLLYLLRWEELELMVCGVPDIDLAFLKSHTELRGYSEKDPIIQYFWEVMEEFSSHEKSLFLKFVWGRTRLPSVSAHMTERFCIQSFEKKEGSTEDDQYLPEAREPEIFSVNLTHADTCFFALDLPRYSSKQVLKEKLTYAIYNCRAIDTDFRVHDEI</sequence>
<dbReference type="InterPro" id="IPR042469">
    <property type="entry name" value="HECTD3"/>
</dbReference>
<keyword evidence="10" id="KW-0436">Ligase</keyword>
<proteinExistence type="predicted"/>
<dbReference type="SMART" id="SM00119">
    <property type="entry name" value="HECTc"/>
    <property type="match status" value="1"/>
</dbReference>
<feature type="compositionally biased region" description="Low complexity" evidence="7">
    <location>
        <begin position="2562"/>
        <end position="2574"/>
    </location>
</feature>
<dbReference type="Pfam" id="PF00632">
    <property type="entry name" value="HECT"/>
    <property type="match status" value="1"/>
</dbReference>
<dbReference type="InParanoid" id="A0A2P6N4M2"/>